<name>A0A2R6VXD7_MARPO</name>
<keyword evidence="2" id="KW-1185">Reference proteome</keyword>
<dbReference type="EMBL" id="KZ775220">
    <property type="protein sequence ID" value="PTQ26267.1"/>
    <property type="molecule type" value="Genomic_DNA"/>
</dbReference>
<proteinExistence type="predicted"/>
<reference evidence="2" key="1">
    <citation type="journal article" date="2017" name="Cell">
        <title>Insights into land plant evolution garnered from the Marchantia polymorpha genome.</title>
        <authorList>
            <person name="Bowman J.L."/>
            <person name="Kohchi T."/>
            <person name="Yamato K.T."/>
            <person name="Jenkins J."/>
            <person name="Shu S."/>
            <person name="Ishizaki K."/>
            <person name="Yamaoka S."/>
            <person name="Nishihama R."/>
            <person name="Nakamura Y."/>
            <person name="Berger F."/>
            <person name="Adam C."/>
            <person name="Aki S.S."/>
            <person name="Althoff F."/>
            <person name="Araki T."/>
            <person name="Arteaga-Vazquez M.A."/>
            <person name="Balasubrmanian S."/>
            <person name="Barry K."/>
            <person name="Bauer D."/>
            <person name="Boehm C.R."/>
            <person name="Briginshaw L."/>
            <person name="Caballero-Perez J."/>
            <person name="Catarino B."/>
            <person name="Chen F."/>
            <person name="Chiyoda S."/>
            <person name="Chovatia M."/>
            <person name="Davies K.M."/>
            <person name="Delmans M."/>
            <person name="Demura T."/>
            <person name="Dierschke T."/>
            <person name="Dolan L."/>
            <person name="Dorantes-Acosta A.E."/>
            <person name="Eklund D.M."/>
            <person name="Florent S.N."/>
            <person name="Flores-Sandoval E."/>
            <person name="Fujiyama A."/>
            <person name="Fukuzawa H."/>
            <person name="Galik B."/>
            <person name="Grimanelli D."/>
            <person name="Grimwood J."/>
            <person name="Grossniklaus U."/>
            <person name="Hamada T."/>
            <person name="Haseloff J."/>
            <person name="Hetherington A.J."/>
            <person name="Higo A."/>
            <person name="Hirakawa Y."/>
            <person name="Hundley H.N."/>
            <person name="Ikeda Y."/>
            <person name="Inoue K."/>
            <person name="Inoue S.I."/>
            <person name="Ishida S."/>
            <person name="Jia Q."/>
            <person name="Kakita M."/>
            <person name="Kanazawa T."/>
            <person name="Kawai Y."/>
            <person name="Kawashima T."/>
            <person name="Kennedy M."/>
            <person name="Kinose K."/>
            <person name="Kinoshita T."/>
            <person name="Kohara Y."/>
            <person name="Koide E."/>
            <person name="Komatsu K."/>
            <person name="Kopischke S."/>
            <person name="Kubo M."/>
            <person name="Kyozuka J."/>
            <person name="Lagercrantz U."/>
            <person name="Lin S.S."/>
            <person name="Lindquist E."/>
            <person name="Lipzen A.M."/>
            <person name="Lu C.W."/>
            <person name="De Luna E."/>
            <person name="Martienssen R.A."/>
            <person name="Minamino N."/>
            <person name="Mizutani M."/>
            <person name="Mizutani M."/>
            <person name="Mochizuki N."/>
            <person name="Monte I."/>
            <person name="Mosher R."/>
            <person name="Nagasaki H."/>
            <person name="Nakagami H."/>
            <person name="Naramoto S."/>
            <person name="Nishitani K."/>
            <person name="Ohtani M."/>
            <person name="Okamoto T."/>
            <person name="Okumura M."/>
            <person name="Phillips J."/>
            <person name="Pollak B."/>
            <person name="Reinders A."/>
            <person name="Rovekamp M."/>
            <person name="Sano R."/>
            <person name="Sawa S."/>
            <person name="Schmid M.W."/>
            <person name="Shirakawa M."/>
            <person name="Solano R."/>
            <person name="Spunde A."/>
            <person name="Suetsugu N."/>
            <person name="Sugano S."/>
            <person name="Sugiyama A."/>
            <person name="Sun R."/>
            <person name="Suzuki Y."/>
            <person name="Takenaka M."/>
            <person name="Takezawa D."/>
            <person name="Tomogane H."/>
            <person name="Tsuzuki M."/>
            <person name="Ueda T."/>
            <person name="Umeda M."/>
            <person name="Ward J.M."/>
            <person name="Watanabe Y."/>
            <person name="Yazaki K."/>
            <person name="Yokoyama R."/>
            <person name="Yoshitake Y."/>
            <person name="Yotsui I."/>
            <person name="Zachgo S."/>
            <person name="Schmutz J."/>
        </authorList>
    </citation>
    <scope>NUCLEOTIDE SEQUENCE [LARGE SCALE GENOMIC DNA]</scope>
    <source>
        <strain evidence="2">Tak-1</strain>
    </source>
</reference>
<sequence length="61" mass="7041">MEDLLLLIRRQSKPRKPREIKPEDRIGQGNGNYLKGADHFSYTAEAVRGQAGARCFFCRFK</sequence>
<gene>
    <name evidence="1" type="ORF">MARPO_3714s0002</name>
</gene>
<organism evidence="1 2">
    <name type="scientific">Marchantia polymorpha</name>
    <name type="common">Common liverwort</name>
    <name type="synonym">Marchantia aquatica</name>
    <dbReference type="NCBI Taxonomy" id="3197"/>
    <lineage>
        <taxon>Eukaryota</taxon>
        <taxon>Viridiplantae</taxon>
        <taxon>Streptophyta</taxon>
        <taxon>Embryophyta</taxon>
        <taxon>Marchantiophyta</taxon>
        <taxon>Marchantiopsida</taxon>
        <taxon>Marchantiidae</taxon>
        <taxon>Marchantiales</taxon>
        <taxon>Marchantiaceae</taxon>
        <taxon>Marchantia</taxon>
    </lineage>
</organism>
<dbReference type="AlphaFoldDB" id="A0A2R6VXD7"/>
<protein>
    <submittedName>
        <fullName evidence="1">Uncharacterized protein</fullName>
    </submittedName>
</protein>
<dbReference type="Proteomes" id="UP000244005">
    <property type="component" value="Unassembled WGS sequence"/>
</dbReference>
<evidence type="ECO:0000313" key="2">
    <source>
        <dbReference type="Proteomes" id="UP000244005"/>
    </source>
</evidence>
<evidence type="ECO:0000313" key="1">
    <source>
        <dbReference type="EMBL" id="PTQ26267.1"/>
    </source>
</evidence>
<accession>A0A2R6VXD7</accession>